<evidence type="ECO:0000256" key="1">
    <source>
        <dbReference type="ARBA" id="ARBA00007527"/>
    </source>
</evidence>
<name>A0A0V0Z6E1_9BILA</name>
<dbReference type="GO" id="GO:0004531">
    <property type="term" value="F:deoxyribonuclease II activity"/>
    <property type="evidence" value="ECO:0007669"/>
    <property type="project" value="InterPro"/>
</dbReference>
<comment type="similarity">
    <text evidence="1">Belongs to the DNase II family.</text>
</comment>
<evidence type="ECO:0008006" key="5">
    <source>
        <dbReference type="Google" id="ProtNLM"/>
    </source>
</evidence>
<keyword evidence="2" id="KW-0378">Hydrolase</keyword>
<evidence type="ECO:0000256" key="2">
    <source>
        <dbReference type="ARBA" id="ARBA00022801"/>
    </source>
</evidence>
<evidence type="ECO:0000313" key="3">
    <source>
        <dbReference type="EMBL" id="KRY08117.1"/>
    </source>
</evidence>
<dbReference type="Proteomes" id="UP000054783">
    <property type="component" value="Unassembled WGS sequence"/>
</dbReference>
<reference evidence="3 4" key="1">
    <citation type="submission" date="2015-01" db="EMBL/GenBank/DDBJ databases">
        <title>Evolution of Trichinella species and genotypes.</title>
        <authorList>
            <person name="Korhonen P.K."/>
            <person name="Edoardo P."/>
            <person name="Giuseppe L.R."/>
            <person name="Gasser R.B."/>
        </authorList>
    </citation>
    <scope>NUCLEOTIDE SEQUENCE [LARGE SCALE GENOMIC DNA]</scope>
    <source>
        <strain evidence="3">ISS2496</strain>
    </source>
</reference>
<proteinExistence type="inferred from homology"/>
<protein>
    <recommendedName>
        <fullName evidence="5">Plancitoxin-1</fullName>
    </recommendedName>
</protein>
<dbReference type="Pfam" id="PF03265">
    <property type="entry name" value="DNase_II"/>
    <property type="match status" value="1"/>
</dbReference>
<dbReference type="EMBL" id="JYDQ01000363">
    <property type="protein sequence ID" value="KRY08117.1"/>
    <property type="molecule type" value="Genomic_DNA"/>
</dbReference>
<dbReference type="InterPro" id="IPR004947">
    <property type="entry name" value="DNase_II"/>
</dbReference>
<evidence type="ECO:0000313" key="4">
    <source>
        <dbReference type="Proteomes" id="UP000054783"/>
    </source>
</evidence>
<gene>
    <name evidence="3" type="ORF">T12_2932</name>
</gene>
<keyword evidence="4" id="KW-1185">Reference proteome</keyword>
<accession>A0A0V0Z6E1</accession>
<dbReference type="AlphaFoldDB" id="A0A0V0Z6E1"/>
<sequence length="260" mass="29147">MPISVSCEIFSKSNLIPRMIYIYANNLSPPLLNQHEELSNLVNGVKIQVTPFLNDSEFISKGAQIAVNIQAFGKHSISFVDIYARVLRNRLSANRRIWHLLIQDQNQYAKDNIIFKKLLLQCNLIDGVKTNEKQIPGAAACFENSDVYNAFNMYAKVLKNKLGASIRIWASSDTRSKSICKGQYQLRKVTSPLQLADSQVRREADSARWAVVDGKNIVCLTTNDYKVTEKQIPGAAVCLENAAVYNTFRIAASKVEACNK</sequence>
<comment type="caution">
    <text evidence="3">The sequence shown here is derived from an EMBL/GenBank/DDBJ whole genome shotgun (WGS) entry which is preliminary data.</text>
</comment>
<organism evidence="3 4">
    <name type="scientific">Trichinella patagoniensis</name>
    <dbReference type="NCBI Taxonomy" id="990121"/>
    <lineage>
        <taxon>Eukaryota</taxon>
        <taxon>Metazoa</taxon>
        <taxon>Ecdysozoa</taxon>
        <taxon>Nematoda</taxon>
        <taxon>Enoplea</taxon>
        <taxon>Dorylaimia</taxon>
        <taxon>Trichinellida</taxon>
        <taxon>Trichinellidae</taxon>
        <taxon>Trichinella</taxon>
    </lineage>
</organism>